<organism evidence="2 3">
    <name type="scientific">Haploplasma axanthum</name>
    <name type="common">Acholeplasma axanthum</name>
    <dbReference type="NCBI Taxonomy" id="29552"/>
    <lineage>
        <taxon>Bacteria</taxon>
        <taxon>Bacillati</taxon>
        <taxon>Mycoplasmatota</taxon>
        <taxon>Mollicutes</taxon>
        <taxon>Acholeplasmatales</taxon>
        <taxon>Acholeplasmataceae</taxon>
        <taxon>Haploplasma</taxon>
    </lineage>
</organism>
<dbReference type="AlphaFoldDB" id="A0A449BD62"/>
<evidence type="ECO:0000313" key="3">
    <source>
        <dbReference type="Proteomes" id="UP000289841"/>
    </source>
</evidence>
<dbReference type="EMBL" id="LR215048">
    <property type="protein sequence ID" value="VEU80393.1"/>
    <property type="molecule type" value="Genomic_DNA"/>
</dbReference>
<proteinExistence type="predicted"/>
<sequence length="141" mass="17089">MKVKYIVIYSLIFFSFLGIIFFTNKERTNRINTEQEAELIDVEVRNLILGDTETIEITNVVIYRIKEDSYILIEFESTNEESNKTNKFIKVFEKEDIKYSSDELSEYQEYEKIFSDVENDYDYKKILEKEEIEKYVEKYMN</sequence>
<keyword evidence="1" id="KW-0472">Membrane</keyword>
<evidence type="ECO:0000313" key="2">
    <source>
        <dbReference type="EMBL" id="VEU80393.1"/>
    </source>
</evidence>
<evidence type="ECO:0000256" key="1">
    <source>
        <dbReference type="SAM" id="Phobius"/>
    </source>
</evidence>
<dbReference type="STRING" id="1278311.GCA_000428705_01188"/>
<reference evidence="2 3" key="1">
    <citation type="submission" date="2019-01" db="EMBL/GenBank/DDBJ databases">
        <authorList>
            <consortium name="Pathogen Informatics"/>
        </authorList>
    </citation>
    <scope>NUCLEOTIDE SEQUENCE [LARGE SCALE GENOMIC DNA]</scope>
    <source>
        <strain evidence="2 3">NCTC10138</strain>
    </source>
</reference>
<accession>A0A449BD62</accession>
<keyword evidence="1" id="KW-0812">Transmembrane</keyword>
<dbReference type="RefSeq" id="WP_026391200.1">
    <property type="nucleotide sequence ID" value="NZ_LR215048.1"/>
</dbReference>
<keyword evidence="1" id="KW-1133">Transmembrane helix</keyword>
<name>A0A449BD62_HAPAX</name>
<dbReference type="KEGG" id="aaxa:NCTC10138_00762"/>
<gene>
    <name evidence="2" type="ORF">NCTC10138_00762</name>
</gene>
<dbReference type="Proteomes" id="UP000289841">
    <property type="component" value="Chromosome"/>
</dbReference>
<feature type="transmembrane region" description="Helical" evidence="1">
    <location>
        <begin position="6"/>
        <end position="23"/>
    </location>
</feature>
<keyword evidence="3" id="KW-1185">Reference proteome</keyword>
<protein>
    <submittedName>
        <fullName evidence="2">Uncharacterized protein</fullName>
    </submittedName>
</protein>